<evidence type="ECO:0000256" key="2">
    <source>
        <dbReference type="PIRNR" id="PIRNR028983"/>
    </source>
</evidence>
<dbReference type="PANTHER" id="PTHR13261:SF0">
    <property type="entry name" value="BRCA2 AND CDKN1A-INTERACTING PROTEIN"/>
    <property type="match status" value="1"/>
</dbReference>
<sequence>MSSKRKKLKLEQEGEEEHLSLQEEEEEEGSSSDDSSSVESDLEIQVEFEGTEIKETDYHGIRRLLQQLFLKAPVDVSSLSSYIVQQKNIGSLIKTCNNEEDEESVKGVESGEESGDDNVYGITTLVQLPQDKSGLYEYLMNACSTSKLAQKIKELSADPQYLIGVVLHERFLNIPPDIGPPVLNCLIDEVEANISKITHFIVITRSHSLTDSESSSKRKGQKNKSKTNNIIYDFPEMEYFKKESLFEHNYSVSSDHDTVQGGRWSFDDEVFSPHRSVLLLNKESFYKAFRQLTSDFNK</sequence>
<reference evidence="4" key="2">
    <citation type="submission" date="2024-06" db="UniProtKB">
        <authorList>
            <consortium name="EnsemblMetazoa"/>
        </authorList>
    </citation>
    <scope>IDENTIFICATION</scope>
</reference>
<dbReference type="PIRSF" id="PIRSF028983">
    <property type="entry name" value="BCP1"/>
    <property type="match status" value="1"/>
</dbReference>
<gene>
    <name evidence="4" type="primary">105316636</name>
</gene>
<protein>
    <recommendedName>
        <fullName evidence="2">Protein BCCIP homolog</fullName>
    </recommendedName>
</protein>
<comment type="similarity">
    <text evidence="1 2">Belongs to the BCP1 family.</text>
</comment>
<evidence type="ECO:0000313" key="5">
    <source>
        <dbReference type="Proteomes" id="UP000007879"/>
    </source>
</evidence>
<name>A0AAN0IVE2_AMPQE</name>
<dbReference type="KEGG" id="aqu:105316636"/>
<dbReference type="InterPro" id="IPR025602">
    <property type="entry name" value="BCP1_family"/>
</dbReference>
<evidence type="ECO:0000256" key="3">
    <source>
        <dbReference type="SAM" id="MobiDB-lite"/>
    </source>
</evidence>
<evidence type="ECO:0000256" key="1">
    <source>
        <dbReference type="ARBA" id="ARBA00006781"/>
    </source>
</evidence>
<proteinExistence type="inferred from homology"/>
<dbReference type="Proteomes" id="UP000007879">
    <property type="component" value="Unassembled WGS sequence"/>
</dbReference>
<accession>A0AAN0IVE2</accession>
<feature type="region of interest" description="Disordered" evidence="3">
    <location>
        <begin position="1"/>
        <end position="42"/>
    </location>
</feature>
<organism evidence="4 5">
    <name type="scientific">Amphimedon queenslandica</name>
    <name type="common">Sponge</name>
    <dbReference type="NCBI Taxonomy" id="400682"/>
    <lineage>
        <taxon>Eukaryota</taxon>
        <taxon>Metazoa</taxon>
        <taxon>Porifera</taxon>
        <taxon>Demospongiae</taxon>
        <taxon>Heteroscleromorpha</taxon>
        <taxon>Haplosclerida</taxon>
        <taxon>Niphatidae</taxon>
        <taxon>Amphimedon</taxon>
    </lineage>
</organism>
<keyword evidence="5" id="KW-1185">Reference proteome</keyword>
<feature type="compositionally biased region" description="Acidic residues" evidence="3">
    <location>
        <begin position="22"/>
        <end position="31"/>
    </location>
</feature>
<dbReference type="PANTHER" id="PTHR13261">
    <property type="entry name" value="BRCA2 AND CDKN1A INTERACTING PROTEIN"/>
    <property type="match status" value="1"/>
</dbReference>
<reference evidence="5" key="1">
    <citation type="journal article" date="2010" name="Nature">
        <title>The Amphimedon queenslandica genome and the evolution of animal complexity.</title>
        <authorList>
            <person name="Srivastava M."/>
            <person name="Simakov O."/>
            <person name="Chapman J."/>
            <person name="Fahey B."/>
            <person name="Gauthier M.E."/>
            <person name="Mitros T."/>
            <person name="Richards G.S."/>
            <person name="Conaco C."/>
            <person name="Dacre M."/>
            <person name="Hellsten U."/>
            <person name="Larroux C."/>
            <person name="Putnam N.H."/>
            <person name="Stanke M."/>
            <person name="Adamska M."/>
            <person name="Darling A."/>
            <person name="Degnan S.M."/>
            <person name="Oakley T.H."/>
            <person name="Plachetzki D.C."/>
            <person name="Zhai Y."/>
            <person name="Adamski M."/>
            <person name="Calcino A."/>
            <person name="Cummins S.F."/>
            <person name="Goodstein D.M."/>
            <person name="Harris C."/>
            <person name="Jackson D.J."/>
            <person name="Leys S.P."/>
            <person name="Shu S."/>
            <person name="Woodcroft B.J."/>
            <person name="Vervoort M."/>
            <person name="Kosik K.S."/>
            <person name="Manning G."/>
            <person name="Degnan B.M."/>
            <person name="Rokhsar D.S."/>
        </authorList>
    </citation>
    <scope>NUCLEOTIDE SEQUENCE [LARGE SCALE GENOMIC DNA]</scope>
</reference>
<dbReference type="AlphaFoldDB" id="A0AAN0IVE2"/>
<feature type="compositionally biased region" description="Basic and acidic residues" evidence="3">
    <location>
        <begin position="9"/>
        <end position="21"/>
    </location>
</feature>
<dbReference type="GO" id="GO:0005634">
    <property type="term" value="C:nucleus"/>
    <property type="evidence" value="ECO:0007669"/>
    <property type="project" value="TreeGrafter"/>
</dbReference>
<evidence type="ECO:0000313" key="4">
    <source>
        <dbReference type="EnsemblMetazoa" id="XP_011409995.2"/>
    </source>
</evidence>
<dbReference type="Pfam" id="PF13862">
    <property type="entry name" value="BCCIP"/>
    <property type="match status" value="1"/>
</dbReference>
<dbReference type="EnsemblMetazoa" id="XM_011411693.2">
    <property type="protein sequence ID" value="XP_011409995.2"/>
    <property type="gene ID" value="LOC105316636"/>
</dbReference>